<evidence type="ECO:0000256" key="1">
    <source>
        <dbReference type="SAM" id="MobiDB-lite"/>
    </source>
</evidence>
<gene>
    <name evidence="2" type="ORF">CK820_G0016825</name>
</gene>
<dbReference type="Proteomes" id="UP000236370">
    <property type="component" value="Unassembled WGS sequence"/>
</dbReference>
<dbReference type="EMBL" id="NBAG03000243">
    <property type="protein sequence ID" value="PNI63069.1"/>
    <property type="molecule type" value="Genomic_DNA"/>
</dbReference>
<feature type="compositionally biased region" description="Basic and acidic residues" evidence="1">
    <location>
        <begin position="27"/>
        <end position="42"/>
    </location>
</feature>
<name>A0A2J8MU74_PANTR</name>
<dbReference type="AlphaFoldDB" id="A0A2J8MU74"/>
<evidence type="ECO:0000313" key="2">
    <source>
        <dbReference type="EMBL" id="PNI63069.1"/>
    </source>
</evidence>
<evidence type="ECO:0000313" key="3">
    <source>
        <dbReference type="Proteomes" id="UP000236370"/>
    </source>
</evidence>
<sequence>MYGKIIFVLLLSGDGANPENSGKRGRKAEGRARAKILKQEQL</sequence>
<proteinExistence type="predicted"/>
<protein>
    <submittedName>
        <fullName evidence="2">GYPA isoform 7</fullName>
    </submittedName>
</protein>
<feature type="region of interest" description="Disordered" evidence="1">
    <location>
        <begin position="13"/>
        <end position="42"/>
    </location>
</feature>
<comment type="caution">
    <text evidence="2">The sequence shown here is derived from an EMBL/GenBank/DDBJ whole genome shotgun (WGS) entry which is preliminary data.</text>
</comment>
<reference evidence="2 3" key="1">
    <citation type="submission" date="2017-12" db="EMBL/GenBank/DDBJ databases">
        <title>High-resolution comparative analysis of great ape genomes.</title>
        <authorList>
            <person name="Pollen A."/>
            <person name="Hastie A."/>
            <person name="Hormozdiari F."/>
            <person name="Dougherty M."/>
            <person name="Liu R."/>
            <person name="Chaisson M."/>
            <person name="Hoppe E."/>
            <person name="Hill C."/>
            <person name="Pang A."/>
            <person name="Hillier L."/>
            <person name="Baker C."/>
            <person name="Armstrong J."/>
            <person name="Shendure J."/>
            <person name="Paten B."/>
            <person name="Wilson R."/>
            <person name="Chao H."/>
            <person name="Schneider V."/>
            <person name="Ventura M."/>
            <person name="Kronenberg Z."/>
            <person name="Murali S."/>
            <person name="Gordon D."/>
            <person name="Cantsilieris S."/>
            <person name="Munson K."/>
            <person name="Nelson B."/>
            <person name="Raja A."/>
            <person name="Underwood J."/>
            <person name="Diekhans M."/>
            <person name="Fiddes I."/>
            <person name="Haussler D."/>
            <person name="Eichler E."/>
        </authorList>
    </citation>
    <scope>NUCLEOTIDE SEQUENCE [LARGE SCALE GENOMIC DNA]</scope>
    <source>
        <strain evidence="2">Yerkes chimp pedigree #C0471</strain>
    </source>
</reference>
<accession>A0A2J8MU74</accession>
<organism evidence="2 3">
    <name type="scientific">Pan troglodytes</name>
    <name type="common">Chimpanzee</name>
    <dbReference type="NCBI Taxonomy" id="9598"/>
    <lineage>
        <taxon>Eukaryota</taxon>
        <taxon>Metazoa</taxon>
        <taxon>Chordata</taxon>
        <taxon>Craniata</taxon>
        <taxon>Vertebrata</taxon>
        <taxon>Euteleostomi</taxon>
        <taxon>Mammalia</taxon>
        <taxon>Eutheria</taxon>
        <taxon>Euarchontoglires</taxon>
        <taxon>Primates</taxon>
        <taxon>Haplorrhini</taxon>
        <taxon>Catarrhini</taxon>
        <taxon>Hominidae</taxon>
        <taxon>Pan</taxon>
    </lineage>
</organism>